<keyword evidence="17" id="KW-1185">Reference proteome</keyword>
<dbReference type="PRINTS" id="PR00461">
    <property type="entry name" value="PLPEROXIDASE"/>
</dbReference>
<dbReference type="SUPFAM" id="SSF48113">
    <property type="entry name" value="Heme-dependent peroxidases"/>
    <property type="match status" value="1"/>
</dbReference>
<evidence type="ECO:0000259" key="15">
    <source>
        <dbReference type="PROSITE" id="PS50873"/>
    </source>
</evidence>
<dbReference type="GO" id="GO:0046872">
    <property type="term" value="F:metal ion binding"/>
    <property type="evidence" value="ECO:0007669"/>
    <property type="project" value="UniProtKB-KW"/>
</dbReference>
<feature type="signal peptide" evidence="14">
    <location>
        <begin position="1"/>
        <end position="24"/>
    </location>
</feature>
<comment type="catalytic activity">
    <reaction evidence="1">
        <text>2 a phenolic donor + H2O2 = 2 a phenolic radical donor + 2 H2O</text>
        <dbReference type="Rhea" id="RHEA:56136"/>
        <dbReference type="ChEBI" id="CHEBI:15377"/>
        <dbReference type="ChEBI" id="CHEBI:16240"/>
        <dbReference type="ChEBI" id="CHEBI:139520"/>
        <dbReference type="ChEBI" id="CHEBI:139521"/>
        <dbReference type="EC" id="1.11.1.7"/>
    </reaction>
</comment>
<sequence length="152" mass="17464">MVKTMTSKVLFFAVLLFTALSAFAEEKEDGNPGLVMDYYKHICPQAEDIIKEQVNLLYKQQNNAFSWLRNVFHDCFVESCDASLLLESTSGMLSEMETDRSFGMRNFRYIDTIKEAVERECHDVVSCTDIIVLSGRDGIFAEGWQEEQSRYS</sequence>
<protein>
    <recommendedName>
        <fullName evidence="3">peroxidase</fullName>
        <ecNumber evidence="3">1.11.1.7</ecNumber>
    </recommendedName>
</protein>
<feature type="binding site" evidence="10">
    <location>
        <position position="81"/>
    </location>
    <ligand>
        <name>Ca(2+)</name>
        <dbReference type="ChEBI" id="CHEBI:29108"/>
        <label>1</label>
    </ligand>
</feature>
<evidence type="ECO:0000256" key="13">
    <source>
        <dbReference type="RuleBase" id="RU004241"/>
    </source>
</evidence>
<evidence type="ECO:0000313" key="16">
    <source>
        <dbReference type="EMBL" id="KAK6796479.1"/>
    </source>
</evidence>
<dbReference type="Gene3D" id="1.10.520.10">
    <property type="match status" value="1"/>
</dbReference>
<evidence type="ECO:0000256" key="6">
    <source>
        <dbReference type="ARBA" id="ARBA00022723"/>
    </source>
</evidence>
<feature type="binding site" evidence="10">
    <location>
        <position position="74"/>
    </location>
    <ligand>
        <name>Ca(2+)</name>
        <dbReference type="ChEBI" id="CHEBI:29108"/>
        <label>1</label>
    </ligand>
</feature>
<dbReference type="GO" id="GO:0006979">
    <property type="term" value="P:response to oxidative stress"/>
    <property type="evidence" value="ECO:0007669"/>
    <property type="project" value="InterPro"/>
</dbReference>
<evidence type="ECO:0000256" key="2">
    <source>
        <dbReference type="ARBA" id="ARBA00001970"/>
    </source>
</evidence>
<feature type="active site" description="Proton acceptor" evidence="9">
    <location>
        <position position="73"/>
    </location>
</feature>
<comment type="cofactor">
    <cofactor evidence="10">
        <name>Ca(2+)</name>
        <dbReference type="ChEBI" id="CHEBI:29108"/>
    </cofactor>
    <text evidence="10">Binds 2 calcium ions per subunit.</text>
</comment>
<feature type="site" description="Transition state stabilizer" evidence="11">
    <location>
        <position position="69"/>
    </location>
</feature>
<comment type="caution">
    <text evidence="16">The sequence shown here is derived from an EMBL/GenBank/DDBJ whole genome shotgun (WGS) entry which is preliminary data.</text>
</comment>
<dbReference type="PRINTS" id="PR00458">
    <property type="entry name" value="PEROXIDASE"/>
</dbReference>
<dbReference type="InterPro" id="IPR000823">
    <property type="entry name" value="Peroxidase_pln"/>
</dbReference>
<keyword evidence="14" id="KW-0732">Signal</keyword>
<feature type="disulfide bond" evidence="12">
    <location>
        <begin position="75"/>
        <end position="80"/>
    </location>
</feature>
<feature type="disulfide bond" evidence="12">
    <location>
        <begin position="43"/>
        <end position="121"/>
    </location>
</feature>
<keyword evidence="4" id="KW-0575">Peroxidase</keyword>
<evidence type="ECO:0000256" key="5">
    <source>
        <dbReference type="ARBA" id="ARBA00022617"/>
    </source>
</evidence>
<evidence type="ECO:0000256" key="4">
    <source>
        <dbReference type="ARBA" id="ARBA00022559"/>
    </source>
</evidence>
<dbReference type="AlphaFoldDB" id="A0AAN8YJW7"/>
<keyword evidence="6 10" id="KW-0479">Metal-binding</keyword>
<dbReference type="InterPro" id="IPR002016">
    <property type="entry name" value="Haem_peroxidase"/>
</dbReference>
<comment type="similarity">
    <text evidence="13">Belongs to the peroxidase family.</text>
</comment>
<name>A0AAN8YJW7_SOLBU</name>
<dbReference type="Proteomes" id="UP001371456">
    <property type="component" value="Unassembled WGS sequence"/>
</dbReference>
<keyword evidence="7" id="KW-0560">Oxidoreductase</keyword>
<dbReference type="PANTHER" id="PTHR31235">
    <property type="entry name" value="PEROXIDASE 25-RELATED"/>
    <property type="match status" value="1"/>
</dbReference>
<feature type="chain" id="PRO_5042920489" description="peroxidase" evidence="14">
    <location>
        <begin position="25"/>
        <end position="152"/>
    </location>
</feature>
<keyword evidence="5" id="KW-0349">Heme</keyword>
<dbReference type="Pfam" id="PF00141">
    <property type="entry name" value="peroxidase"/>
    <property type="match status" value="1"/>
</dbReference>
<keyword evidence="10" id="KW-0106">Calcium</keyword>
<reference evidence="16 17" key="1">
    <citation type="submission" date="2024-02" db="EMBL/GenBank/DDBJ databases">
        <title>de novo genome assembly of Solanum bulbocastanum strain 11H21.</title>
        <authorList>
            <person name="Hosaka A.J."/>
        </authorList>
    </citation>
    <scope>NUCLEOTIDE SEQUENCE [LARGE SCALE GENOMIC DNA]</scope>
    <source>
        <tissue evidence="16">Young leaves</tissue>
    </source>
</reference>
<proteinExistence type="inferred from homology"/>
<dbReference type="GO" id="GO:0020037">
    <property type="term" value="F:heme binding"/>
    <property type="evidence" value="ECO:0007669"/>
    <property type="project" value="InterPro"/>
</dbReference>
<dbReference type="InterPro" id="IPR010255">
    <property type="entry name" value="Haem_peroxidase_sf"/>
</dbReference>
<comment type="cofactor">
    <cofactor evidence="2">
        <name>heme b</name>
        <dbReference type="ChEBI" id="CHEBI:60344"/>
    </cofactor>
</comment>
<evidence type="ECO:0000256" key="7">
    <source>
        <dbReference type="ARBA" id="ARBA00023002"/>
    </source>
</evidence>
<evidence type="ECO:0000256" key="10">
    <source>
        <dbReference type="PIRSR" id="PIRSR600823-3"/>
    </source>
</evidence>
<keyword evidence="8" id="KW-0408">Iron</keyword>
<feature type="domain" description="Plant heme peroxidase family profile" evidence="15">
    <location>
        <begin position="33"/>
        <end position="143"/>
    </location>
</feature>
<feature type="binding site" evidence="10">
    <location>
        <position position="83"/>
    </location>
    <ligand>
        <name>Ca(2+)</name>
        <dbReference type="ChEBI" id="CHEBI:29108"/>
        <label>1</label>
    </ligand>
</feature>
<evidence type="ECO:0000256" key="14">
    <source>
        <dbReference type="SAM" id="SignalP"/>
    </source>
</evidence>
<evidence type="ECO:0000313" key="17">
    <source>
        <dbReference type="Proteomes" id="UP001371456"/>
    </source>
</evidence>
<feature type="binding site" evidence="10">
    <location>
        <position position="95"/>
    </location>
    <ligand>
        <name>Ca(2+)</name>
        <dbReference type="ChEBI" id="CHEBI:29108"/>
        <label>1</label>
    </ligand>
</feature>
<evidence type="ECO:0000256" key="8">
    <source>
        <dbReference type="ARBA" id="ARBA00023004"/>
    </source>
</evidence>
<evidence type="ECO:0000256" key="11">
    <source>
        <dbReference type="PIRSR" id="PIRSR600823-4"/>
    </source>
</evidence>
<evidence type="ECO:0000256" key="12">
    <source>
        <dbReference type="PIRSR" id="PIRSR600823-5"/>
    </source>
</evidence>
<keyword evidence="12" id="KW-1015">Disulfide bond</keyword>
<dbReference type="GO" id="GO:0140825">
    <property type="term" value="F:lactoperoxidase activity"/>
    <property type="evidence" value="ECO:0007669"/>
    <property type="project" value="UniProtKB-EC"/>
</dbReference>
<dbReference type="EMBL" id="JBANQN010000002">
    <property type="protein sequence ID" value="KAK6796479.1"/>
    <property type="molecule type" value="Genomic_DNA"/>
</dbReference>
<evidence type="ECO:0000256" key="1">
    <source>
        <dbReference type="ARBA" id="ARBA00000189"/>
    </source>
</evidence>
<evidence type="ECO:0000256" key="3">
    <source>
        <dbReference type="ARBA" id="ARBA00012313"/>
    </source>
</evidence>
<gene>
    <name evidence="16" type="ORF">RDI58_004180</name>
</gene>
<dbReference type="EC" id="1.11.1.7" evidence="3"/>
<dbReference type="PROSITE" id="PS50873">
    <property type="entry name" value="PEROXIDASE_4"/>
    <property type="match status" value="1"/>
</dbReference>
<accession>A0AAN8YJW7</accession>
<organism evidence="16 17">
    <name type="scientific">Solanum bulbocastanum</name>
    <name type="common">Wild potato</name>
    <dbReference type="NCBI Taxonomy" id="147425"/>
    <lineage>
        <taxon>Eukaryota</taxon>
        <taxon>Viridiplantae</taxon>
        <taxon>Streptophyta</taxon>
        <taxon>Embryophyta</taxon>
        <taxon>Tracheophyta</taxon>
        <taxon>Spermatophyta</taxon>
        <taxon>Magnoliopsida</taxon>
        <taxon>eudicotyledons</taxon>
        <taxon>Gunneridae</taxon>
        <taxon>Pentapetalae</taxon>
        <taxon>asterids</taxon>
        <taxon>lamiids</taxon>
        <taxon>Solanales</taxon>
        <taxon>Solanaceae</taxon>
        <taxon>Solanoideae</taxon>
        <taxon>Solaneae</taxon>
        <taxon>Solanum</taxon>
    </lineage>
</organism>
<feature type="binding site" evidence="10">
    <location>
        <position position="77"/>
    </location>
    <ligand>
        <name>Ca(2+)</name>
        <dbReference type="ChEBI" id="CHEBI:29108"/>
        <label>1</label>
    </ligand>
</feature>
<evidence type="ECO:0000256" key="9">
    <source>
        <dbReference type="PIRSR" id="PIRSR600823-1"/>
    </source>
</evidence>